<keyword evidence="3" id="KW-0862">Zinc</keyword>
<feature type="region of interest" description="Disordered" evidence="5">
    <location>
        <begin position="160"/>
        <end position="190"/>
    </location>
</feature>
<proteinExistence type="predicted"/>
<feature type="compositionally biased region" description="Basic and acidic residues" evidence="5">
    <location>
        <begin position="166"/>
        <end position="190"/>
    </location>
</feature>
<dbReference type="Pfam" id="PF05180">
    <property type="entry name" value="zf-DNL"/>
    <property type="match status" value="1"/>
</dbReference>
<evidence type="ECO:0000256" key="1">
    <source>
        <dbReference type="ARBA" id="ARBA00022723"/>
    </source>
</evidence>
<organism evidence="7 8">
    <name type="scientific">Saccoglossus kowalevskii</name>
    <name type="common">Acorn worm</name>
    <dbReference type="NCBI Taxonomy" id="10224"/>
    <lineage>
        <taxon>Eukaryota</taxon>
        <taxon>Metazoa</taxon>
        <taxon>Hemichordata</taxon>
        <taxon>Enteropneusta</taxon>
        <taxon>Harrimaniidae</taxon>
        <taxon>Saccoglossus</taxon>
    </lineage>
</organism>
<protein>
    <submittedName>
        <fullName evidence="8">DNL-type zinc finger protein-like</fullName>
    </submittedName>
</protein>
<evidence type="ECO:0000313" key="8">
    <source>
        <dbReference type="RefSeq" id="XP_006824976.1"/>
    </source>
</evidence>
<name>A0ABM0MY85_SACKO</name>
<feature type="domain" description="DNL-type" evidence="6">
    <location>
        <begin position="73"/>
        <end position="170"/>
    </location>
</feature>
<evidence type="ECO:0000256" key="3">
    <source>
        <dbReference type="ARBA" id="ARBA00022833"/>
    </source>
</evidence>
<dbReference type="PANTHER" id="PTHR20922:SF13">
    <property type="entry name" value="DNL-TYPE ZINC FINGER PROTEIN"/>
    <property type="match status" value="1"/>
</dbReference>
<dbReference type="RefSeq" id="XP_006824976.1">
    <property type="nucleotide sequence ID" value="XM_006824913.1"/>
</dbReference>
<keyword evidence="7" id="KW-1185">Reference proteome</keyword>
<dbReference type="InterPro" id="IPR024158">
    <property type="entry name" value="Mt_import_TIM15"/>
</dbReference>
<dbReference type="InterPro" id="IPR007853">
    <property type="entry name" value="Znf_DNL-typ"/>
</dbReference>
<gene>
    <name evidence="8" type="primary">LOC102809116</name>
</gene>
<sequence length="190" mass="21428">MRNWTLSLSCIASRGKTSIQFSHAPKNLTRYISPHFTRTFCSKLDNDASFAQAKDKADDSPAATEGSNELGKIQPKKLQLVFTCKVCRTRSMKMITKQVYENGVVIVTCPGCGKHHLIADNLGWFSDLDGKRNIEEILAAKGEKVKRVASSDELYELTPEDIIGEDQSREMEQQVNKLMKEQDESEKKKK</sequence>
<dbReference type="Proteomes" id="UP000694865">
    <property type="component" value="Unplaced"/>
</dbReference>
<accession>A0ABM0MY85</accession>
<evidence type="ECO:0000256" key="2">
    <source>
        <dbReference type="ARBA" id="ARBA00022771"/>
    </source>
</evidence>
<dbReference type="PANTHER" id="PTHR20922">
    <property type="entry name" value="DNL-TYPE ZINC FINGER PROTEIN"/>
    <property type="match status" value="1"/>
</dbReference>
<evidence type="ECO:0000313" key="7">
    <source>
        <dbReference type="Proteomes" id="UP000694865"/>
    </source>
</evidence>
<reference evidence="8" key="1">
    <citation type="submission" date="2025-08" db="UniProtKB">
        <authorList>
            <consortium name="RefSeq"/>
        </authorList>
    </citation>
    <scope>IDENTIFICATION</scope>
    <source>
        <tissue evidence="8">Testes</tissue>
    </source>
</reference>
<keyword evidence="1" id="KW-0479">Metal-binding</keyword>
<dbReference type="PROSITE" id="PS51501">
    <property type="entry name" value="ZF_DNL"/>
    <property type="match status" value="1"/>
</dbReference>
<evidence type="ECO:0000256" key="5">
    <source>
        <dbReference type="SAM" id="MobiDB-lite"/>
    </source>
</evidence>
<dbReference type="GeneID" id="102809116"/>
<keyword evidence="2 4" id="KW-0863">Zinc-finger</keyword>
<evidence type="ECO:0000256" key="4">
    <source>
        <dbReference type="PROSITE-ProRule" id="PRU00834"/>
    </source>
</evidence>
<evidence type="ECO:0000259" key="6">
    <source>
        <dbReference type="PROSITE" id="PS51501"/>
    </source>
</evidence>